<keyword evidence="3" id="KW-0433">Leucine-rich repeat</keyword>
<dbReference type="Pfam" id="PF23598">
    <property type="entry name" value="LRR_14"/>
    <property type="match status" value="1"/>
</dbReference>
<protein>
    <recommendedName>
        <fullName evidence="2">RING-type E3 ubiquitin transferase</fullName>
        <ecNumber evidence="2">2.3.2.27</ecNumber>
    </recommendedName>
</protein>
<proteinExistence type="inferred from homology"/>
<dbReference type="Pfam" id="PF20178">
    <property type="entry name" value="ToxA_N"/>
    <property type="match status" value="1"/>
</dbReference>
<dbReference type="PROSITE" id="PS52053">
    <property type="entry name" value="NEL"/>
    <property type="match status" value="1"/>
</dbReference>
<feature type="active site" description="Glycyl thioester intermediate" evidence="6">
    <location>
        <position position="1262"/>
    </location>
</feature>
<keyword evidence="6" id="KW-0808">Transferase</keyword>
<keyword evidence="7" id="KW-1133">Transmembrane helix</keyword>
<feature type="domain" description="NEL" evidence="8">
    <location>
        <begin position="1175"/>
        <end position="1460"/>
    </location>
</feature>
<dbReference type="PANTHER" id="PTHR48051:SF46">
    <property type="entry name" value="LEUCINE RICH REPEAT-CONTAINING DOMAIN PROTEIN"/>
    <property type="match status" value="1"/>
</dbReference>
<dbReference type="Gene3D" id="1.20.58.360">
    <property type="entry name" value="Shigella T3SS effector IpaH defines"/>
    <property type="match status" value="1"/>
</dbReference>
<feature type="transmembrane region" description="Helical" evidence="7">
    <location>
        <begin position="468"/>
        <end position="491"/>
    </location>
</feature>
<dbReference type="InterPro" id="IPR050216">
    <property type="entry name" value="LRR_domain-containing"/>
</dbReference>
<evidence type="ECO:0000313" key="9">
    <source>
        <dbReference type="EMBL" id="MBC2677473.1"/>
    </source>
</evidence>
<comment type="catalytic activity">
    <reaction evidence="1">
        <text>S-ubiquitinyl-[E2 ubiquitin-conjugating enzyme]-L-cysteine + [acceptor protein]-L-lysine = [E2 ubiquitin-conjugating enzyme]-L-cysteine + N(6)-ubiquitinyl-[acceptor protein]-L-lysine.</text>
        <dbReference type="EC" id="2.3.2.27"/>
    </reaction>
</comment>
<evidence type="ECO:0000256" key="6">
    <source>
        <dbReference type="PROSITE-ProRule" id="PRU01398"/>
    </source>
</evidence>
<dbReference type="PANTHER" id="PTHR48051">
    <property type="match status" value="1"/>
</dbReference>
<evidence type="ECO:0000313" key="10">
    <source>
        <dbReference type="Proteomes" id="UP000546173"/>
    </source>
</evidence>
<dbReference type="GO" id="GO:0016567">
    <property type="term" value="P:protein ubiquitination"/>
    <property type="evidence" value="ECO:0007669"/>
    <property type="project" value="InterPro"/>
</dbReference>
<dbReference type="InterPro" id="IPR029487">
    <property type="entry name" value="NEL_dom"/>
</dbReference>
<evidence type="ECO:0000256" key="7">
    <source>
        <dbReference type="SAM" id="Phobius"/>
    </source>
</evidence>
<keyword evidence="6" id="KW-0832">Ubl conjugation</keyword>
<dbReference type="EC" id="2.3.2.27" evidence="2"/>
<keyword evidence="7" id="KW-0812">Transmembrane</keyword>
<dbReference type="EMBL" id="JACMYH010000001">
    <property type="protein sequence ID" value="MBC2677473.1"/>
    <property type="molecule type" value="Genomic_DNA"/>
</dbReference>
<evidence type="ECO:0000259" key="8">
    <source>
        <dbReference type="PROSITE" id="PS52053"/>
    </source>
</evidence>
<evidence type="ECO:0000256" key="5">
    <source>
        <dbReference type="ARBA" id="ARBA00023026"/>
    </source>
</evidence>
<keyword evidence="6" id="KW-0833">Ubl conjugation pathway</keyword>
<dbReference type="Gene3D" id="3.80.10.10">
    <property type="entry name" value="Ribonuclease Inhibitor"/>
    <property type="match status" value="1"/>
</dbReference>
<evidence type="ECO:0000256" key="3">
    <source>
        <dbReference type="ARBA" id="ARBA00022614"/>
    </source>
</evidence>
<keyword evidence="6" id="KW-0964">Secreted</keyword>
<dbReference type="InterPro" id="IPR032675">
    <property type="entry name" value="LRR_dom_sf"/>
</dbReference>
<dbReference type="GO" id="GO:0005737">
    <property type="term" value="C:cytoplasm"/>
    <property type="evidence" value="ECO:0007669"/>
    <property type="project" value="TreeGrafter"/>
</dbReference>
<dbReference type="RefSeq" id="WP_185793469.1">
    <property type="nucleotide sequence ID" value="NZ_JACMYH010000001.1"/>
</dbReference>
<keyword evidence="5" id="KW-0843">Virulence</keyword>
<organism evidence="9 10">
    <name type="scientific">Pseudomonas baltica</name>
    <dbReference type="NCBI Taxonomy" id="2762576"/>
    <lineage>
        <taxon>Bacteria</taxon>
        <taxon>Pseudomonadati</taxon>
        <taxon>Pseudomonadota</taxon>
        <taxon>Gammaproteobacteria</taxon>
        <taxon>Pseudomonadales</taxon>
        <taxon>Pseudomonadaceae</taxon>
        <taxon>Pseudomonas</taxon>
    </lineage>
</organism>
<dbReference type="GO" id="GO:0005576">
    <property type="term" value="C:extracellular region"/>
    <property type="evidence" value="ECO:0007669"/>
    <property type="project" value="UniProtKB-UniRule"/>
</dbReference>
<dbReference type="InterPro" id="IPR046673">
    <property type="entry name" value="ToxA_N"/>
</dbReference>
<reference evidence="9 10" key="1">
    <citation type="submission" date="2020-08" db="EMBL/GenBank/DDBJ databases">
        <title>Pseudomonas sp. nov.</title>
        <authorList>
            <person name="Gieschler S."/>
            <person name="Fiedler G."/>
            <person name="Brinks E."/>
            <person name="Boehnlein C."/>
            <person name="Franz C.M.A.P."/>
            <person name="Kabisch J."/>
        </authorList>
    </citation>
    <scope>NUCLEOTIDE SEQUENCE [LARGE SCALE GENOMIC DNA]</scope>
    <source>
        <strain evidence="9 10">MBT-2</strain>
    </source>
</reference>
<dbReference type="InterPro" id="IPR055414">
    <property type="entry name" value="LRR_R13L4/SHOC2-like"/>
</dbReference>
<keyword evidence="6" id="KW-1035">Host cytoplasm</keyword>
<gene>
    <name evidence="9" type="ORF">H7993_03630</name>
</gene>
<dbReference type="Pfam" id="PF14496">
    <property type="entry name" value="NEL"/>
    <property type="match status" value="1"/>
</dbReference>
<accession>A0A7X1KSC9</accession>
<comment type="PTM">
    <text evidence="6">Ubiquitinated in the presence of host E1 ubiquitin-activating enzyme, E2 ubiquitin-conjugating enzyme and ubiquitin.</text>
</comment>
<comment type="similarity">
    <text evidence="6">Belongs to the LRR-containing bacterial E3 ligase family.</text>
</comment>
<dbReference type="Proteomes" id="UP000546173">
    <property type="component" value="Unassembled WGS sequence"/>
</dbReference>
<evidence type="ECO:0000256" key="2">
    <source>
        <dbReference type="ARBA" id="ARBA00012483"/>
    </source>
</evidence>
<feature type="transmembrane region" description="Helical" evidence="7">
    <location>
        <begin position="423"/>
        <end position="448"/>
    </location>
</feature>
<sequence>MVTPAPALHVSDTPAHYPVIAKHVPDWLRKAEPAAIHAYEKALRQNRASQATAQYLAKDFVGPAEFVGSRLQSAFDAAFGAAGAVDVTRAEWVEFDRGSAILGRPLSVRRRTLLEAAMANFSEDEASPGHFTGGTLLLQPDALQLRLEEHGLRWSYGWHYQAKDTIAVQPHQFARLCRGLDLGRAYQQRFDEVFKPTALRSKWVTGAFRANIRSELAVQAQQALLRGQLDAQACSVVQQLLADTPGEVKWQGQPVILCDLRGLVTWVHSGTTLHGVVSIQTSTQSSAPCIVYMPGAGDGAFKQYPSFDAFSADLRAKLRDGAFQGWFAGFVAEPDRREFFLRLNNTLRPQRVEWGIAQGSLDDPDADIGLRRTTSAQALVPLLHEAMLAKRAADARYFVVPTAEIDAAERQARWMHYLQQGVTLLNVAALSVPALGALMAAVGTVQLLGELFVGMDDWTHGQTEEAAAHFFAVAVNLAVVGATVAGGVALARSPFVAGMLPVVDRAGRTRLWPTTLEAFAASEQLPQTLVPDAQWQYAHGGSHYIKHDGLFYRQSFEASSARWYIEHPAADVEYRLALTHNGEGAWRVAHEDPGQWTAVQALRRFGPALDGLDDAALQRVRQVSGISGRQLRDLHRRGGKLPALVKACADDLRAERAVLALPASERTAALARLREAAPAIPVGHPAAALLRDFPRLPQVVAEEIAAGANDRERAQLIAAARVPLRLATQARWSLWEAQLNRAILGLTGAGDARTARLRQGLTAAMSEQQQRTVSPQKLLALAAGDRLRAARLIGQRRPKAFTAPERIAGHRWGYRLSGRGGSQDELAQPVRPLSAARQQARFDEGRRLDASLAHWAQESTTTPGADGQPVAVASADRELARQRIMAAWRGEAPLAEDGAGEMSQVLDLSELRIGTLPVLEGDFSRVRYLSLEQCGLTELTPGFLEMFTQLEHLELQSNYLTRIPPGVTALNELQMIALDDNRLQASPTMFDEVATLPGLHALVLRDNPVQIPPTAVQRLASLSSLRYLALDNTDGQAMAEHLPILARLPNLESLWVGRNGMTLTPQAMQALGSLRTLDYLDLSGNPVGPHLDLSLLQAIGGLRLRDCQLQQWPVGLTGLMDRQPLRLRWVELDDNPIVEVPELHTLAFFRGEPQVPRPLGLSFAHLSAVAVSRLQAVGVVFDYLQILAQAADGEAAARLARLRAMPGSRRFMQLLGRLSDTADYRLVPANLAERAWKVIDAAAASSSLREQLFAIAQRPDTCGDQVMALFADLEQQQMYVRAADPALDGPQRSAQLLGLSRSLYRLDRVDSLARADVRARAAARDIDADEMEEVEVLLAYRIGLATRLGLLNQPHGMLFGAIEPVTSAQLDAVASQVLQQESDAALLEWHMSQDYWLDYLRREHRARLDAAQAPWQVRLAQLQARDYDDGFDQELVSLQVERQAAEMTVLRALTQEAMAQ</sequence>
<keyword evidence="10" id="KW-1185">Reference proteome</keyword>
<keyword evidence="7" id="KW-0472">Membrane</keyword>
<dbReference type="SUPFAM" id="SSF52058">
    <property type="entry name" value="L domain-like"/>
    <property type="match status" value="1"/>
</dbReference>
<name>A0A7X1KSC9_9PSED</name>
<keyword evidence="4" id="KW-0677">Repeat</keyword>
<comment type="caution">
    <text evidence="9">The sequence shown here is derived from an EMBL/GenBank/DDBJ whole genome shotgun (WGS) entry which is preliminary data.</text>
</comment>
<evidence type="ECO:0000256" key="4">
    <source>
        <dbReference type="ARBA" id="ARBA00022737"/>
    </source>
</evidence>
<dbReference type="GO" id="GO:0061630">
    <property type="term" value="F:ubiquitin protein ligase activity"/>
    <property type="evidence" value="ECO:0007669"/>
    <property type="project" value="UniProtKB-EC"/>
</dbReference>
<evidence type="ECO:0000256" key="1">
    <source>
        <dbReference type="ARBA" id="ARBA00000900"/>
    </source>
</evidence>